<dbReference type="RefSeq" id="WP_013630097.1">
    <property type="nucleotide sequence ID" value="NC_015174.1"/>
</dbReference>
<accession>F0SS40</accession>
<dbReference type="HOGENOM" id="CLU_1218984_0_0_0"/>
<evidence type="ECO:0000313" key="1">
    <source>
        <dbReference type="EMBL" id="ADY61378.1"/>
    </source>
</evidence>
<dbReference type="KEGG" id="pbs:Plabr_3791"/>
<proteinExistence type="predicted"/>
<evidence type="ECO:0008006" key="3">
    <source>
        <dbReference type="Google" id="ProtNLM"/>
    </source>
</evidence>
<gene>
    <name evidence="1" type="ordered locus">Plabr_3791</name>
</gene>
<dbReference type="STRING" id="756272.Plabr_3791"/>
<name>F0SS40_RUBBR</name>
<keyword evidence="2" id="KW-1185">Reference proteome</keyword>
<sequence length="227" mass="26113">MLFLRDYGETEVGGFGIASEDDLLLIEDFQLVRQTGTWAHVAFDDESVADFFDEQVDEGRKPEQFARIWLHTHPGVCPNPSAIDEETFERVFGMSDWAVMFILAQEGNSYARLRFNTGPGADLRMHVDIDYSNPFPACAEPQWEEEYLNNVHPEVSRSKRPLNRKRSPAHIIESADNEPADDIEWETDWPESWLEYCGFEDGSLVARTNWSNERNDQLTQSKTGEVF</sequence>
<dbReference type="SUPFAM" id="SSF102712">
    <property type="entry name" value="JAB1/MPN domain"/>
    <property type="match status" value="1"/>
</dbReference>
<reference evidence="2" key="1">
    <citation type="submission" date="2011-02" db="EMBL/GenBank/DDBJ databases">
        <title>The complete genome of Planctomyces brasiliensis DSM 5305.</title>
        <authorList>
            <person name="Lucas S."/>
            <person name="Copeland A."/>
            <person name="Lapidus A."/>
            <person name="Bruce D."/>
            <person name="Goodwin L."/>
            <person name="Pitluck S."/>
            <person name="Kyrpides N."/>
            <person name="Mavromatis K."/>
            <person name="Pagani I."/>
            <person name="Ivanova N."/>
            <person name="Ovchinnikova G."/>
            <person name="Lu M."/>
            <person name="Detter J.C."/>
            <person name="Han C."/>
            <person name="Land M."/>
            <person name="Hauser L."/>
            <person name="Markowitz V."/>
            <person name="Cheng J.-F."/>
            <person name="Hugenholtz P."/>
            <person name="Woyke T."/>
            <person name="Wu D."/>
            <person name="Tindall B."/>
            <person name="Pomrenke H.G."/>
            <person name="Brambilla E."/>
            <person name="Klenk H.-P."/>
            <person name="Eisen J.A."/>
        </authorList>
    </citation>
    <scope>NUCLEOTIDE SEQUENCE [LARGE SCALE GENOMIC DNA]</scope>
    <source>
        <strain evidence="2">ATCC 49424 / DSM 5305 / JCM 21570 / NBRC 103401 / IFAM 1448</strain>
    </source>
</reference>
<dbReference type="Gene3D" id="3.40.140.10">
    <property type="entry name" value="Cytidine Deaminase, domain 2"/>
    <property type="match status" value="1"/>
</dbReference>
<dbReference type="EMBL" id="CP002546">
    <property type="protein sequence ID" value="ADY61378.1"/>
    <property type="molecule type" value="Genomic_DNA"/>
</dbReference>
<organism evidence="1 2">
    <name type="scientific">Rubinisphaera brasiliensis (strain ATCC 49424 / DSM 5305 / JCM 21570 / IAM 15109 / NBRC 103401 / IFAM 1448)</name>
    <name type="common">Planctomyces brasiliensis</name>
    <dbReference type="NCBI Taxonomy" id="756272"/>
    <lineage>
        <taxon>Bacteria</taxon>
        <taxon>Pseudomonadati</taxon>
        <taxon>Planctomycetota</taxon>
        <taxon>Planctomycetia</taxon>
        <taxon>Planctomycetales</taxon>
        <taxon>Planctomycetaceae</taxon>
        <taxon>Rubinisphaera</taxon>
    </lineage>
</organism>
<dbReference type="Proteomes" id="UP000006860">
    <property type="component" value="Chromosome"/>
</dbReference>
<protein>
    <recommendedName>
        <fullName evidence="3">JAB domain-containing protein</fullName>
    </recommendedName>
</protein>
<evidence type="ECO:0000313" key="2">
    <source>
        <dbReference type="Proteomes" id="UP000006860"/>
    </source>
</evidence>
<dbReference type="AlphaFoldDB" id="F0SS40"/>